<dbReference type="EMBL" id="JBGBPY010000001">
    <property type="protein sequence ID" value="MEY2183759.1"/>
    <property type="molecule type" value="Genomic_DNA"/>
</dbReference>
<proteinExistence type="predicted"/>
<dbReference type="Proteomes" id="UP001562159">
    <property type="component" value="Unassembled WGS sequence"/>
</dbReference>
<evidence type="ECO:0000313" key="2">
    <source>
        <dbReference type="EMBL" id="MEY2183759.1"/>
    </source>
</evidence>
<dbReference type="Pfam" id="PF07963">
    <property type="entry name" value="N_methyl"/>
    <property type="match status" value="1"/>
</dbReference>
<feature type="transmembrane region" description="Helical" evidence="1">
    <location>
        <begin position="20"/>
        <end position="40"/>
    </location>
</feature>
<gene>
    <name evidence="2" type="ORF">AB7878_15150</name>
</gene>
<dbReference type="InterPro" id="IPR012902">
    <property type="entry name" value="N_methyl_site"/>
</dbReference>
<organism evidence="2 3">
    <name type="scientific">Rhodanobacter humi</name>
    <dbReference type="NCBI Taxonomy" id="1888173"/>
    <lineage>
        <taxon>Bacteria</taxon>
        <taxon>Pseudomonadati</taxon>
        <taxon>Pseudomonadota</taxon>
        <taxon>Gammaproteobacteria</taxon>
        <taxon>Lysobacterales</taxon>
        <taxon>Rhodanobacteraceae</taxon>
        <taxon>Rhodanobacter</taxon>
    </lineage>
</organism>
<dbReference type="InterPro" id="IPR031982">
    <property type="entry name" value="PilE-like"/>
</dbReference>
<keyword evidence="1" id="KW-0812">Transmembrane</keyword>
<keyword evidence="1" id="KW-0472">Membrane</keyword>
<sequence length="171" mass="17735">MSNVAMNNTDRTDISAQVGFTLLELMVVVAIIAILAAIAIPSYSRYVVKTNRAAAEGCVSEYANYMERYYTTNLSYASAPASSGTAAATPNAAIGSPSPLVLDCAATSQTGSNYQYDVAMPATAGSVGYNLTAQPIKAQLARDTQCANLTLDQAGTRNISGTGTVVQCWGG</sequence>
<name>A0ABV4AWB7_9GAMM</name>
<accession>A0ABV4AWB7</accession>
<protein>
    <submittedName>
        <fullName evidence="2">Type IV pilin protein</fullName>
    </submittedName>
</protein>
<evidence type="ECO:0000256" key="1">
    <source>
        <dbReference type="SAM" id="Phobius"/>
    </source>
</evidence>
<comment type="caution">
    <text evidence="2">The sequence shown here is derived from an EMBL/GenBank/DDBJ whole genome shotgun (WGS) entry which is preliminary data.</text>
</comment>
<dbReference type="SUPFAM" id="SSF54523">
    <property type="entry name" value="Pili subunits"/>
    <property type="match status" value="1"/>
</dbReference>
<dbReference type="InterPro" id="IPR045584">
    <property type="entry name" value="Pilin-like"/>
</dbReference>
<dbReference type="NCBIfam" id="TIGR02532">
    <property type="entry name" value="IV_pilin_GFxxxE"/>
    <property type="match status" value="1"/>
</dbReference>
<dbReference type="Pfam" id="PF16732">
    <property type="entry name" value="ComP_DUS"/>
    <property type="match status" value="1"/>
</dbReference>
<dbReference type="PANTHER" id="PTHR30093">
    <property type="entry name" value="GENERAL SECRETION PATHWAY PROTEIN G"/>
    <property type="match status" value="1"/>
</dbReference>
<reference evidence="2 3" key="1">
    <citation type="submission" date="2024-07" db="EMBL/GenBank/DDBJ databases">
        <title>Molecular mechanisms and environmental adaptations of flagellar loss and biofilm growth of Rhodanobacter under environmental stress.</title>
        <authorList>
            <person name="Chen M."/>
        </authorList>
    </citation>
    <scope>NUCLEOTIDE SEQUENCE [LARGE SCALE GENOMIC DNA]</scope>
    <source>
        <strain evidence="2 3">RS22</strain>
    </source>
</reference>
<keyword evidence="3" id="KW-1185">Reference proteome</keyword>
<dbReference type="Gene3D" id="3.30.700.10">
    <property type="entry name" value="Glycoprotein, Type 4 Pilin"/>
    <property type="match status" value="1"/>
</dbReference>
<keyword evidence="1" id="KW-1133">Transmembrane helix</keyword>
<dbReference type="PANTHER" id="PTHR30093:SF47">
    <property type="entry name" value="TYPE IV PILUS NON-CORE MINOR PILIN PILE"/>
    <property type="match status" value="1"/>
</dbReference>
<evidence type="ECO:0000313" key="3">
    <source>
        <dbReference type="Proteomes" id="UP001562159"/>
    </source>
</evidence>